<accession>A0AAV5RZ30</accession>
<dbReference type="CDD" id="cd11358">
    <property type="entry name" value="RNase_PH"/>
    <property type="match status" value="1"/>
</dbReference>
<dbReference type="InterPro" id="IPR001247">
    <property type="entry name" value="ExoRNase_PH_dom1"/>
</dbReference>
<dbReference type="GO" id="GO:0034475">
    <property type="term" value="P:U4 snRNA 3'-end processing"/>
    <property type="evidence" value="ECO:0007669"/>
    <property type="project" value="TreeGrafter"/>
</dbReference>
<evidence type="ECO:0000313" key="11">
    <source>
        <dbReference type="EMBL" id="GMM56671.1"/>
    </source>
</evidence>
<dbReference type="SUPFAM" id="SSF54211">
    <property type="entry name" value="Ribosomal protein S5 domain 2-like"/>
    <property type="match status" value="1"/>
</dbReference>
<dbReference type="InterPro" id="IPR027408">
    <property type="entry name" value="PNPase/RNase_PH_dom_sf"/>
</dbReference>
<comment type="subcellular location">
    <subcellularLocation>
        <location evidence="1">Cytoplasm</location>
    </subcellularLocation>
    <subcellularLocation>
        <location evidence="2">Nucleus</location>
        <location evidence="2">Nucleolus</location>
    </subcellularLocation>
</comment>
<evidence type="ECO:0000256" key="5">
    <source>
        <dbReference type="ARBA" id="ARBA00022552"/>
    </source>
</evidence>
<dbReference type="InterPro" id="IPR050590">
    <property type="entry name" value="Exosome_comp_Rrp42_subfam"/>
</dbReference>
<dbReference type="EMBL" id="BTGD01000010">
    <property type="protein sequence ID" value="GMM56671.1"/>
    <property type="molecule type" value="Genomic_DNA"/>
</dbReference>
<proteinExistence type="inferred from homology"/>
<evidence type="ECO:0000259" key="10">
    <source>
        <dbReference type="Pfam" id="PF01138"/>
    </source>
</evidence>
<dbReference type="GO" id="GO:0000176">
    <property type="term" value="C:nuclear exosome (RNase complex)"/>
    <property type="evidence" value="ECO:0007669"/>
    <property type="project" value="UniProtKB-ARBA"/>
</dbReference>
<evidence type="ECO:0000256" key="9">
    <source>
        <dbReference type="ARBA" id="ARBA00030617"/>
    </source>
</evidence>
<dbReference type="Gene3D" id="3.30.230.70">
    <property type="entry name" value="GHMP Kinase, N-terminal domain"/>
    <property type="match status" value="1"/>
</dbReference>
<keyword evidence="8" id="KW-0539">Nucleus</keyword>
<dbReference type="GO" id="GO:0034476">
    <property type="term" value="P:U5 snRNA 3'-end processing"/>
    <property type="evidence" value="ECO:0007669"/>
    <property type="project" value="TreeGrafter"/>
</dbReference>
<keyword evidence="6" id="KW-0271">Exosome</keyword>
<evidence type="ECO:0000313" key="12">
    <source>
        <dbReference type="Proteomes" id="UP001377567"/>
    </source>
</evidence>
<dbReference type="GO" id="GO:0016075">
    <property type="term" value="P:rRNA catabolic process"/>
    <property type="evidence" value="ECO:0007669"/>
    <property type="project" value="TreeGrafter"/>
</dbReference>
<evidence type="ECO:0000256" key="8">
    <source>
        <dbReference type="ARBA" id="ARBA00023242"/>
    </source>
</evidence>
<evidence type="ECO:0000256" key="6">
    <source>
        <dbReference type="ARBA" id="ARBA00022835"/>
    </source>
</evidence>
<comment type="caution">
    <text evidence="11">The sequence shown here is derived from an EMBL/GenBank/DDBJ whole genome shotgun (WGS) entry which is preliminary data.</text>
</comment>
<dbReference type="GO" id="GO:0005730">
    <property type="term" value="C:nucleolus"/>
    <property type="evidence" value="ECO:0007669"/>
    <property type="project" value="UniProtKB-SubCell"/>
</dbReference>
<keyword evidence="5" id="KW-0698">rRNA processing</keyword>
<dbReference type="GO" id="GO:0000177">
    <property type="term" value="C:cytoplasmic exosome (RNase complex)"/>
    <property type="evidence" value="ECO:0007669"/>
    <property type="project" value="TreeGrafter"/>
</dbReference>
<protein>
    <recommendedName>
        <fullName evidence="9">Ribosomal RNA-processing protein 43</fullName>
    </recommendedName>
</protein>
<dbReference type="PANTHER" id="PTHR11097">
    <property type="entry name" value="EXOSOME COMPLEX EXONUCLEASE RIBOSOMAL RNA PROCESSING PROTEIN"/>
    <property type="match status" value="1"/>
</dbReference>
<dbReference type="Proteomes" id="UP001377567">
    <property type="component" value="Unassembled WGS sequence"/>
</dbReference>
<dbReference type="GO" id="GO:0071035">
    <property type="term" value="P:nuclear polyadenylation-dependent rRNA catabolic process"/>
    <property type="evidence" value="ECO:0007669"/>
    <property type="project" value="TreeGrafter"/>
</dbReference>
<dbReference type="GO" id="GO:0071038">
    <property type="term" value="P:TRAMP-dependent tRNA surveillance pathway"/>
    <property type="evidence" value="ECO:0007669"/>
    <property type="project" value="TreeGrafter"/>
</dbReference>
<evidence type="ECO:0000256" key="1">
    <source>
        <dbReference type="ARBA" id="ARBA00004496"/>
    </source>
</evidence>
<dbReference type="GO" id="GO:0071028">
    <property type="term" value="P:nuclear mRNA surveillance"/>
    <property type="evidence" value="ECO:0007669"/>
    <property type="project" value="TreeGrafter"/>
</dbReference>
<organism evidence="11 12">
    <name type="scientific">Maudiozyma humilis</name>
    <name type="common">Sour dough yeast</name>
    <name type="synonym">Kazachstania humilis</name>
    <dbReference type="NCBI Taxonomy" id="51915"/>
    <lineage>
        <taxon>Eukaryota</taxon>
        <taxon>Fungi</taxon>
        <taxon>Dikarya</taxon>
        <taxon>Ascomycota</taxon>
        <taxon>Saccharomycotina</taxon>
        <taxon>Saccharomycetes</taxon>
        <taxon>Saccharomycetales</taxon>
        <taxon>Saccharomycetaceae</taxon>
        <taxon>Maudiozyma</taxon>
    </lineage>
</organism>
<dbReference type="GO" id="GO:0000467">
    <property type="term" value="P:exonucleolytic trimming to generate mature 3'-end of 5.8S rRNA from tricistronic rRNA transcript (SSU-rRNA, 5.8S rRNA, LSU-rRNA)"/>
    <property type="evidence" value="ECO:0007669"/>
    <property type="project" value="UniProtKB-ARBA"/>
</dbReference>
<evidence type="ECO:0000256" key="2">
    <source>
        <dbReference type="ARBA" id="ARBA00004604"/>
    </source>
</evidence>
<reference evidence="11 12" key="1">
    <citation type="journal article" date="2023" name="Elife">
        <title>Identification of key yeast species and microbe-microbe interactions impacting larval growth of Drosophila in the wild.</title>
        <authorList>
            <person name="Mure A."/>
            <person name="Sugiura Y."/>
            <person name="Maeda R."/>
            <person name="Honda K."/>
            <person name="Sakurai N."/>
            <person name="Takahashi Y."/>
            <person name="Watada M."/>
            <person name="Katoh T."/>
            <person name="Gotoh A."/>
            <person name="Gotoh Y."/>
            <person name="Taniguchi I."/>
            <person name="Nakamura K."/>
            <person name="Hayashi T."/>
            <person name="Katayama T."/>
            <person name="Uemura T."/>
            <person name="Hattori Y."/>
        </authorList>
    </citation>
    <scope>NUCLEOTIDE SEQUENCE [LARGE SCALE GENOMIC DNA]</scope>
    <source>
        <strain evidence="11 12">KH-74</strain>
    </source>
</reference>
<evidence type="ECO:0000256" key="7">
    <source>
        <dbReference type="ARBA" id="ARBA00022884"/>
    </source>
</evidence>
<dbReference type="AlphaFoldDB" id="A0AAV5RZ30"/>
<dbReference type="InterPro" id="IPR020568">
    <property type="entry name" value="Ribosomal_Su5_D2-typ_SF"/>
</dbReference>
<name>A0AAV5RZ30_MAUHU</name>
<dbReference type="PANTHER" id="PTHR11097:SF9">
    <property type="entry name" value="EXOSOME COMPLEX COMPONENT RRP43"/>
    <property type="match status" value="1"/>
</dbReference>
<evidence type="ECO:0000256" key="4">
    <source>
        <dbReference type="ARBA" id="ARBA00022490"/>
    </source>
</evidence>
<sequence length="397" mass="43942">MSTEEEATVEVHPVSFPPEILARISPELSLQRHLSLGFRPSLRGFEEFRDVSVDVGTLSRYHQLQDPSSTKEVGTDNHVLGSCVLREGDVYVVTKITGGIIEDVTMSNEDIDEEEDAELLELTEDHSDITKYTSVYPVVEVERGRMGACTDEEMITSQKLFDTLQHAKILPKSSLKVKPGVRITNDDGTVEIIYPDSANSDEVMSSFKINKKWSYVLYARIEVFGRTGPVFDLCWNSLMYALKSVQLPKAFIDERATDLKMTVRTRGRNAIIRETYNLLCDPNDSTPIRLAEKNISFASTYGLIDLDPEADIANLEEDADGDEAMVDEEVKTVLLADIEGEAEESSIKSNITIVSNADGRFKRLSIVGGGAKITPALLAKSIALSKQRTADLAGKLI</sequence>
<keyword evidence="12" id="KW-1185">Reference proteome</keyword>
<evidence type="ECO:0000256" key="3">
    <source>
        <dbReference type="ARBA" id="ARBA00006678"/>
    </source>
</evidence>
<dbReference type="GO" id="GO:0035925">
    <property type="term" value="F:mRNA 3'-UTR AU-rich region binding"/>
    <property type="evidence" value="ECO:0007669"/>
    <property type="project" value="TreeGrafter"/>
</dbReference>
<comment type="similarity">
    <text evidence="3">Belongs to the RNase PH family.</text>
</comment>
<gene>
    <name evidence="11" type="ORF">DAKH74_032870</name>
</gene>
<keyword evidence="4" id="KW-0963">Cytoplasm</keyword>
<dbReference type="Pfam" id="PF01138">
    <property type="entry name" value="RNase_PH"/>
    <property type="match status" value="1"/>
</dbReference>
<feature type="domain" description="Exoribonuclease phosphorolytic" evidence="10">
    <location>
        <begin position="47"/>
        <end position="248"/>
    </location>
</feature>
<keyword evidence="7" id="KW-0694">RNA-binding</keyword>
<dbReference type="GO" id="GO:0034473">
    <property type="term" value="P:U1 snRNA 3'-end processing"/>
    <property type="evidence" value="ECO:0007669"/>
    <property type="project" value="TreeGrafter"/>
</dbReference>